<dbReference type="InterPro" id="IPR002641">
    <property type="entry name" value="PNPLA_dom"/>
</dbReference>
<dbReference type="InterPro" id="IPR000595">
    <property type="entry name" value="cNMP-bd_dom"/>
</dbReference>
<gene>
    <name evidence="12" type="ORF">FHR70_001138</name>
</gene>
<evidence type="ECO:0000256" key="3">
    <source>
        <dbReference type="ARBA" id="ARBA00022692"/>
    </source>
</evidence>
<dbReference type="PANTHER" id="PTHR14226">
    <property type="entry name" value="NEUROPATHY TARGET ESTERASE/SWISS CHEESE D.MELANOGASTER"/>
    <property type="match status" value="1"/>
</dbReference>
<name>A0A7W4YWL6_9HYPH</name>
<dbReference type="Proteomes" id="UP000532010">
    <property type="component" value="Unassembled WGS sequence"/>
</dbReference>
<evidence type="ECO:0000259" key="11">
    <source>
        <dbReference type="PROSITE" id="PS51635"/>
    </source>
</evidence>
<keyword evidence="7 9" id="KW-0443">Lipid metabolism</keyword>
<dbReference type="PROSITE" id="PS50042">
    <property type="entry name" value="CNMP_BINDING_3"/>
    <property type="match status" value="1"/>
</dbReference>
<feature type="domain" description="Cyclic nucleotide-binding" evidence="10">
    <location>
        <begin position="17"/>
        <end position="137"/>
    </location>
</feature>
<evidence type="ECO:0000259" key="10">
    <source>
        <dbReference type="PROSITE" id="PS50042"/>
    </source>
</evidence>
<dbReference type="GO" id="GO:0016042">
    <property type="term" value="P:lipid catabolic process"/>
    <property type="evidence" value="ECO:0007669"/>
    <property type="project" value="UniProtKB-UniRule"/>
</dbReference>
<comment type="similarity">
    <text evidence="2">Belongs to the NTE family.</text>
</comment>
<dbReference type="InterPro" id="IPR056556">
    <property type="entry name" value="NTE1_P-loop_dom"/>
</dbReference>
<dbReference type="Pfam" id="PF24179">
    <property type="entry name" value="NTE_Ploop"/>
    <property type="match status" value="1"/>
</dbReference>
<evidence type="ECO:0000256" key="7">
    <source>
        <dbReference type="ARBA" id="ARBA00023098"/>
    </source>
</evidence>
<dbReference type="Gene3D" id="2.60.120.10">
    <property type="entry name" value="Jelly Rolls"/>
    <property type="match status" value="1"/>
</dbReference>
<feature type="short sequence motif" description="GXGXXG" evidence="9">
    <location>
        <begin position="315"/>
        <end position="320"/>
    </location>
</feature>
<evidence type="ECO:0000256" key="9">
    <source>
        <dbReference type="PROSITE-ProRule" id="PRU01161"/>
    </source>
</evidence>
<evidence type="ECO:0000313" key="13">
    <source>
        <dbReference type="Proteomes" id="UP000532010"/>
    </source>
</evidence>
<keyword evidence="8" id="KW-0472">Membrane</keyword>
<dbReference type="PROSITE" id="PS00889">
    <property type="entry name" value="CNMP_BINDING_2"/>
    <property type="match status" value="1"/>
</dbReference>
<evidence type="ECO:0000313" key="12">
    <source>
        <dbReference type="EMBL" id="MBB3018098.1"/>
    </source>
</evidence>
<dbReference type="SMART" id="SM00100">
    <property type="entry name" value="cNMP"/>
    <property type="match status" value="1"/>
</dbReference>
<keyword evidence="5 9" id="KW-0442">Lipid degradation</keyword>
<dbReference type="PANTHER" id="PTHR14226:SF29">
    <property type="entry name" value="NEUROPATHY TARGET ESTERASE SWS"/>
    <property type="match status" value="1"/>
</dbReference>
<dbReference type="GO" id="GO:0016020">
    <property type="term" value="C:membrane"/>
    <property type="evidence" value="ECO:0007669"/>
    <property type="project" value="UniProtKB-SubCell"/>
</dbReference>
<dbReference type="CDD" id="cd00038">
    <property type="entry name" value="CAP_ED"/>
    <property type="match status" value="1"/>
</dbReference>
<comment type="caution">
    <text evidence="12">The sequence shown here is derived from an EMBL/GenBank/DDBJ whole genome shotgun (WGS) entry which is preliminary data.</text>
</comment>
<feature type="active site" description="Proton acceptor" evidence="9">
    <location>
        <position position="458"/>
    </location>
</feature>
<dbReference type="Pfam" id="PF00027">
    <property type="entry name" value="cNMP_binding"/>
    <property type="match status" value="1"/>
</dbReference>
<keyword evidence="13" id="KW-1185">Reference proteome</keyword>
<dbReference type="SUPFAM" id="SSF51206">
    <property type="entry name" value="cAMP-binding domain-like"/>
    <property type="match status" value="1"/>
</dbReference>
<protein>
    <submittedName>
        <fullName evidence="12">NTE family protein</fullName>
    </submittedName>
</protein>
<feature type="domain" description="PNPLA" evidence="11">
    <location>
        <begin position="311"/>
        <end position="471"/>
    </location>
</feature>
<accession>A0A7W4YWL6</accession>
<feature type="active site" description="Nucleophile" evidence="9">
    <location>
        <position position="344"/>
    </location>
</feature>
<dbReference type="GO" id="GO:0004622">
    <property type="term" value="F:phosphatidylcholine lysophospholipase activity"/>
    <property type="evidence" value="ECO:0007669"/>
    <property type="project" value="UniProtKB-ARBA"/>
</dbReference>
<evidence type="ECO:0000256" key="1">
    <source>
        <dbReference type="ARBA" id="ARBA00004370"/>
    </source>
</evidence>
<evidence type="ECO:0000256" key="5">
    <source>
        <dbReference type="ARBA" id="ARBA00022963"/>
    </source>
</evidence>
<evidence type="ECO:0000256" key="4">
    <source>
        <dbReference type="ARBA" id="ARBA00022801"/>
    </source>
</evidence>
<dbReference type="Pfam" id="PF01734">
    <property type="entry name" value="Patatin"/>
    <property type="match status" value="1"/>
</dbReference>
<dbReference type="Gene3D" id="3.40.1090.10">
    <property type="entry name" value="Cytosolic phospholipase A2 catalytic domain"/>
    <property type="match status" value="2"/>
</dbReference>
<dbReference type="InterPro" id="IPR016035">
    <property type="entry name" value="Acyl_Trfase/lysoPLipase"/>
</dbReference>
<keyword evidence="6" id="KW-1133">Transmembrane helix</keyword>
<dbReference type="PROSITE" id="PS51635">
    <property type="entry name" value="PNPLA"/>
    <property type="match status" value="1"/>
</dbReference>
<evidence type="ECO:0000256" key="8">
    <source>
        <dbReference type="ARBA" id="ARBA00023136"/>
    </source>
</evidence>
<dbReference type="InterPro" id="IPR014710">
    <property type="entry name" value="RmlC-like_jellyroll"/>
</dbReference>
<dbReference type="InterPro" id="IPR018488">
    <property type="entry name" value="cNMP-bd_CS"/>
</dbReference>
<dbReference type="SUPFAM" id="SSF52151">
    <property type="entry name" value="FabD/lysophospholipase-like"/>
    <property type="match status" value="1"/>
</dbReference>
<dbReference type="InterPro" id="IPR050301">
    <property type="entry name" value="NTE"/>
</dbReference>
<evidence type="ECO:0000256" key="2">
    <source>
        <dbReference type="ARBA" id="ARBA00006636"/>
    </source>
</evidence>
<evidence type="ECO:0000256" key="6">
    <source>
        <dbReference type="ARBA" id="ARBA00022989"/>
    </source>
</evidence>
<feature type="short sequence motif" description="DGA/G" evidence="9">
    <location>
        <begin position="458"/>
        <end position="460"/>
    </location>
</feature>
<proteinExistence type="inferred from homology"/>
<keyword evidence="4 9" id="KW-0378">Hydrolase</keyword>
<dbReference type="EMBL" id="JACHWB010000001">
    <property type="protein sequence ID" value="MBB3018098.1"/>
    <property type="molecule type" value="Genomic_DNA"/>
</dbReference>
<dbReference type="InterPro" id="IPR018490">
    <property type="entry name" value="cNMP-bd_dom_sf"/>
</dbReference>
<dbReference type="RefSeq" id="WP_183447916.1">
    <property type="nucleotide sequence ID" value="NZ_JACHWB010000001.1"/>
</dbReference>
<dbReference type="CDD" id="cd07205">
    <property type="entry name" value="Pat_PNPLA6_PNPLA7_NTE1_like"/>
    <property type="match status" value="1"/>
</dbReference>
<feature type="short sequence motif" description="GXSXG" evidence="9">
    <location>
        <begin position="342"/>
        <end position="346"/>
    </location>
</feature>
<sequence>MRASILTEDLLEFETPLWADLDPVARLELQAELQQMVLPGGSVLFQEGDPADALYMLVSGALGVSIQGSHGEQKRVARIFPPETIGEMALISHAPRSASVTALRDSVLLKLTREAFERLVKRCPTVMVYLSRLLADRLRTTTRSAPITFKPTTFAIVPVTQGVEVADFAHAFLEEMRRSHGRRIDLLDAMPSEEDENWLYRFEAGRESVIYVASETSGSWTGRCIRHADHVMFLACPGQPLALEAEALASAVSSWRRHDLVLLQKADASRPLPAHPSLAALPVDQRIQVRAKSPADLQRLIRTSSGRAVGVVLAGGGARGFAHLGAIRALREYGFPIDLVGGTSIGSVMAATAAIQIGLDEAKDLMREAFVRNPPLNDYTLPLIALVRGKKVDARLFEHFGDRNIEDLWLPFFCVSSNLTTGTTHVHRQGPLWRALRASLAIPGLLPPVIEPEGVLVDGAMMNNLPADIMADLQRGPVLGIDVARDVAFTTAGEEEKKAPFLRRLLGLPAQAPDIVSLLYRAATISSDAQTLKARAHAALVIHPPLADVPLRGWEQFERVVEIGYDHTRDRIEAGALDLFKAA</sequence>
<dbReference type="AlphaFoldDB" id="A0A7W4YWL6"/>
<keyword evidence="3" id="KW-0812">Transmembrane</keyword>
<organism evidence="12 13">
    <name type="scientific">Microvirga lupini</name>
    <dbReference type="NCBI Taxonomy" id="420324"/>
    <lineage>
        <taxon>Bacteria</taxon>
        <taxon>Pseudomonadati</taxon>
        <taxon>Pseudomonadota</taxon>
        <taxon>Alphaproteobacteria</taxon>
        <taxon>Hyphomicrobiales</taxon>
        <taxon>Methylobacteriaceae</taxon>
        <taxon>Microvirga</taxon>
    </lineage>
</organism>
<reference evidence="12 13" key="1">
    <citation type="submission" date="2020-08" db="EMBL/GenBank/DDBJ databases">
        <title>The Agave Microbiome: Exploring the role of microbial communities in plant adaptations to desert environments.</title>
        <authorList>
            <person name="Partida-Martinez L.P."/>
        </authorList>
    </citation>
    <scope>NUCLEOTIDE SEQUENCE [LARGE SCALE GENOMIC DNA]</scope>
    <source>
        <strain evidence="12 13">AT3.9</strain>
    </source>
</reference>
<comment type="subcellular location">
    <subcellularLocation>
        <location evidence="1">Membrane</location>
    </subcellularLocation>
</comment>